<dbReference type="Proteomes" id="UP000789752">
    <property type="component" value="Unassembled WGS sequence"/>
</dbReference>
<keyword evidence="3" id="KW-1185">Reference proteome</keyword>
<comment type="caution">
    <text evidence="2">The sequence shown here is derived from an EMBL/GenBank/DDBJ whole genome shotgun (WGS) entry which is preliminary data.</text>
</comment>
<protein>
    <submittedName>
        <fullName evidence="2">Uncharacterized protein</fullName>
    </submittedName>
</protein>
<feature type="compositionally biased region" description="Polar residues" evidence="1">
    <location>
        <begin position="23"/>
        <end position="35"/>
    </location>
</feature>
<feature type="compositionally biased region" description="Polar residues" evidence="1">
    <location>
        <begin position="1"/>
        <end position="10"/>
    </location>
</feature>
<evidence type="ECO:0000313" key="2">
    <source>
        <dbReference type="EMBL" id="CAG4892586.1"/>
    </source>
</evidence>
<gene>
    <name evidence="2" type="ORF">R54767_01337</name>
</gene>
<sequence>MEETSGTNSPAMHDFLSPGGGSLTNNGKLSTSGDNSAGMAALTSDDTLVNNGTITTTGAGSHGLLANGGAAGGPGNNVVTNNGTIDVSGANAHGITSLDSSPGVVTNTGSIAASGPGGLGAFIAGRVTLDNAAGASIVSQQDNGIDANGGGTFNNAGTISGHNVALSLVGAAATINNSGTLQGASRRPLFRTMHRIS</sequence>
<evidence type="ECO:0000313" key="3">
    <source>
        <dbReference type="Proteomes" id="UP000789752"/>
    </source>
</evidence>
<proteinExistence type="predicted"/>
<dbReference type="EMBL" id="CAJQYY010000006">
    <property type="protein sequence ID" value="CAG4892586.1"/>
    <property type="molecule type" value="Genomic_DNA"/>
</dbReference>
<name>A0ABM8U0K1_9BURK</name>
<reference evidence="2 3" key="1">
    <citation type="submission" date="2021-04" db="EMBL/GenBank/DDBJ databases">
        <authorList>
            <person name="Vanwijnsberghe S."/>
        </authorList>
    </citation>
    <scope>NUCLEOTIDE SEQUENCE [LARGE SCALE GENOMIC DNA]</scope>
    <source>
        <strain evidence="2 3">LMG 32171</strain>
    </source>
</reference>
<evidence type="ECO:0000256" key="1">
    <source>
        <dbReference type="SAM" id="MobiDB-lite"/>
    </source>
</evidence>
<accession>A0ABM8U0K1</accession>
<organism evidence="2 3">
    <name type="scientific">Paraburkholderia gardini</name>
    <dbReference type="NCBI Taxonomy" id="2823469"/>
    <lineage>
        <taxon>Bacteria</taxon>
        <taxon>Pseudomonadati</taxon>
        <taxon>Pseudomonadota</taxon>
        <taxon>Betaproteobacteria</taxon>
        <taxon>Burkholderiales</taxon>
        <taxon>Burkholderiaceae</taxon>
        <taxon>Paraburkholderia</taxon>
    </lineage>
</organism>
<feature type="region of interest" description="Disordered" evidence="1">
    <location>
        <begin position="1"/>
        <end position="36"/>
    </location>
</feature>